<dbReference type="Gene3D" id="1.20.1250.20">
    <property type="entry name" value="MFS general substrate transporter like domains"/>
    <property type="match status" value="2"/>
</dbReference>
<feature type="transmembrane region" description="Helical" evidence="4">
    <location>
        <begin position="149"/>
        <end position="173"/>
    </location>
</feature>
<feature type="transmembrane region" description="Helical" evidence="4">
    <location>
        <begin position="116"/>
        <end position="137"/>
    </location>
</feature>
<dbReference type="Proteomes" id="UP001055057">
    <property type="component" value="Unassembled WGS sequence"/>
</dbReference>
<reference evidence="6" key="2">
    <citation type="submission" date="2021-08" db="EMBL/GenBank/DDBJ databases">
        <authorList>
            <person name="Tani A."/>
            <person name="Ola A."/>
            <person name="Ogura Y."/>
            <person name="Katsura K."/>
            <person name="Hayashi T."/>
        </authorList>
    </citation>
    <scope>NUCLEOTIDE SEQUENCE</scope>
    <source>
        <strain evidence="6">DSM 23632</strain>
    </source>
</reference>
<organism evidence="6 7">
    <name type="scientific">Methylobacterium trifolii</name>
    <dbReference type="NCBI Taxonomy" id="1003092"/>
    <lineage>
        <taxon>Bacteria</taxon>
        <taxon>Pseudomonadati</taxon>
        <taxon>Pseudomonadota</taxon>
        <taxon>Alphaproteobacteria</taxon>
        <taxon>Hyphomicrobiales</taxon>
        <taxon>Methylobacteriaceae</taxon>
        <taxon>Methylobacterium</taxon>
    </lineage>
</organism>
<evidence type="ECO:0000256" key="2">
    <source>
        <dbReference type="ARBA" id="ARBA00022989"/>
    </source>
</evidence>
<gene>
    <name evidence="6" type="ORF">MPOCJGCO_0226</name>
</gene>
<accession>A0ABQ4TVX5</accession>
<feature type="domain" description="Major facilitator superfamily (MFS) profile" evidence="5">
    <location>
        <begin position="23"/>
        <end position="424"/>
    </location>
</feature>
<feature type="transmembrane region" description="Helical" evidence="4">
    <location>
        <begin position="243"/>
        <end position="266"/>
    </location>
</feature>
<feature type="transmembrane region" description="Helical" evidence="4">
    <location>
        <begin position="53"/>
        <end position="79"/>
    </location>
</feature>
<reference evidence="6" key="1">
    <citation type="journal article" date="2021" name="Front. Microbiol.">
        <title>Comprehensive Comparative Genomics and Phenotyping of Methylobacterium Species.</title>
        <authorList>
            <person name="Alessa O."/>
            <person name="Ogura Y."/>
            <person name="Fujitani Y."/>
            <person name="Takami H."/>
            <person name="Hayashi T."/>
            <person name="Sahin N."/>
            <person name="Tani A."/>
        </authorList>
    </citation>
    <scope>NUCLEOTIDE SEQUENCE</scope>
    <source>
        <strain evidence="6">DSM 23632</strain>
    </source>
</reference>
<evidence type="ECO:0000259" key="5">
    <source>
        <dbReference type="PROSITE" id="PS50850"/>
    </source>
</evidence>
<dbReference type="PANTHER" id="PTHR11360">
    <property type="entry name" value="MONOCARBOXYLATE TRANSPORTER"/>
    <property type="match status" value="1"/>
</dbReference>
<sequence>MSVSPVSTATEHRPPGRLHYAWIMAGITFVVLLVGAGVRATPSILIVPWEREFGWSAATISLAIAVNIFLYGMIGPFAVAVIERFGLRRSVCAALVILALGTAATTWMTAPWQMVLLWGIVVGSGSGMVANVLGATVAGRWFARRRGLVLGLLTASSATGQLIFLPLLASLVVDQGWRAVSLTVAGATLLLVPFAALLLRDRPADLGLPRYGESVVVPTPVGGVNPARRALSGLAAGLRSRDFWLLSGTFFICGASTNGLIGTHLIPACIDHGIPEVTAAGLLALMGICDLVGTTASGWLTDRFDSRKLLAWYYGLRGLSLMFLPYSFDYSFYGLSLFAVFYGLDWIATVPPTVALAGKTFGEENAALMFGWIAAAHQIGAASAAWLAGTVRTNTGDYFGAFLAAGMLCLVAAMMALFIGAKPRPAALAPATA</sequence>
<evidence type="ECO:0000313" key="6">
    <source>
        <dbReference type="EMBL" id="GJE58148.1"/>
    </source>
</evidence>
<dbReference type="PROSITE" id="PS50850">
    <property type="entry name" value="MFS"/>
    <property type="match status" value="1"/>
</dbReference>
<keyword evidence="1 4" id="KW-0812">Transmembrane</keyword>
<evidence type="ECO:0000313" key="7">
    <source>
        <dbReference type="Proteomes" id="UP001055057"/>
    </source>
</evidence>
<dbReference type="SUPFAM" id="SSF103473">
    <property type="entry name" value="MFS general substrate transporter"/>
    <property type="match status" value="1"/>
</dbReference>
<dbReference type="InterPro" id="IPR020846">
    <property type="entry name" value="MFS_dom"/>
</dbReference>
<dbReference type="CDD" id="cd17355">
    <property type="entry name" value="MFS_YcxA_like"/>
    <property type="match status" value="1"/>
</dbReference>
<keyword evidence="2 4" id="KW-1133">Transmembrane helix</keyword>
<feature type="transmembrane region" description="Helical" evidence="4">
    <location>
        <begin position="332"/>
        <end position="354"/>
    </location>
</feature>
<proteinExistence type="predicted"/>
<feature type="transmembrane region" description="Helical" evidence="4">
    <location>
        <begin position="398"/>
        <end position="419"/>
    </location>
</feature>
<dbReference type="InterPro" id="IPR036259">
    <property type="entry name" value="MFS_trans_sf"/>
</dbReference>
<evidence type="ECO:0000256" key="3">
    <source>
        <dbReference type="ARBA" id="ARBA00023136"/>
    </source>
</evidence>
<feature type="transmembrane region" description="Helical" evidence="4">
    <location>
        <begin position="278"/>
        <end position="300"/>
    </location>
</feature>
<dbReference type="PANTHER" id="PTHR11360:SF290">
    <property type="entry name" value="MONOCARBOXYLATE MFS PERMEASE"/>
    <property type="match status" value="1"/>
</dbReference>
<dbReference type="EMBL" id="BPRB01000011">
    <property type="protein sequence ID" value="GJE58148.1"/>
    <property type="molecule type" value="Genomic_DNA"/>
</dbReference>
<dbReference type="Pfam" id="PF07690">
    <property type="entry name" value="MFS_1"/>
    <property type="match status" value="1"/>
</dbReference>
<keyword evidence="7" id="KW-1185">Reference proteome</keyword>
<feature type="transmembrane region" description="Helical" evidence="4">
    <location>
        <begin position="91"/>
        <end position="110"/>
    </location>
</feature>
<comment type="caution">
    <text evidence="6">The sequence shown here is derived from an EMBL/GenBank/DDBJ whole genome shotgun (WGS) entry which is preliminary data.</text>
</comment>
<feature type="transmembrane region" description="Helical" evidence="4">
    <location>
        <begin position="366"/>
        <end position="386"/>
    </location>
</feature>
<dbReference type="RefSeq" id="WP_238180783.1">
    <property type="nucleotide sequence ID" value="NZ_BPRB01000011.1"/>
</dbReference>
<dbReference type="InterPro" id="IPR050327">
    <property type="entry name" value="Proton-linked_MCT"/>
</dbReference>
<keyword evidence="3 4" id="KW-0472">Membrane</keyword>
<protein>
    <submittedName>
        <fullName evidence="6">L-lactate transporter</fullName>
    </submittedName>
</protein>
<dbReference type="InterPro" id="IPR011701">
    <property type="entry name" value="MFS"/>
</dbReference>
<feature type="transmembrane region" description="Helical" evidence="4">
    <location>
        <begin position="20"/>
        <end position="41"/>
    </location>
</feature>
<evidence type="ECO:0000256" key="1">
    <source>
        <dbReference type="ARBA" id="ARBA00022692"/>
    </source>
</evidence>
<evidence type="ECO:0000256" key="4">
    <source>
        <dbReference type="SAM" id="Phobius"/>
    </source>
</evidence>
<feature type="transmembrane region" description="Helical" evidence="4">
    <location>
        <begin position="179"/>
        <end position="199"/>
    </location>
</feature>
<name>A0ABQ4TVX5_9HYPH</name>